<keyword evidence="4" id="KW-1185">Reference proteome</keyword>
<protein>
    <recommendedName>
        <fullName evidence="2">Nose resistant-to-fluoxetine protein N-terminal domain-containing protein</fullName>
    </recommendedName>
</protein>
<dbReference type="OrthoDB" id="6776544at2759"/>
<reference evidence="3 4" key="1">
    <citation type="journal article" date="2020" name="Cell">
        <title>Large-Scale Comparative Analyses of Tick Genomes Elucidate Their Genetic Diversity and Vector Capacities.</title>
        <authorList>
            <consortium name="Tick Genome and Microbiome Consortium (TIGMIC)"/>
            <person name="Jia N."/>
            <person name="Wang J."/>
            <person name="Shi W."/>
            <person name="Du L."/>
            <person name="Sun Y."/>
            <person name="Zhan W."/>
            <person name="Jiang J.F."/>
            <person name="Wang Q."/>
            <person name="Zhang B."/>
            <person name="Ji P."/>
            <person name="Bell-Sakyi L."/>
            <person name="Cui X.M."/>
            <person name="Yuan T.T."/>
            <person name="Jiang B.G."/>
            <person name="Yang W.F."/>
            <person name="Lam T.T."/>
            <person name="Chang Q.C."/>
            <person name="Ding S.J."/>
            <person name="Wang X.J."/>
            <person name="Zhu J.G."/>
            <person name="Ruan X.D."/>
            <person name="Zhao L."/>
            <person name="Wei J.T."/>
            <person name="Ye R.Z."/>
            <person name="Que T.C."/>
            <person name="Du C.H."/>
            <person name="Zhou Y.H."/>
            <person name="Cheng J.X."/>
            <person name="Dai P.F."/>
            <person name="Guo W.B."/>
            <person name="Han X.H."/>
            <person name="Huang E.J."/>
            <person name="Li L.F."/>
            <person name="Wei W."/>
            <person name="Gao Y.C."/>
            <person name="Liu J.Z."/>
            <person name="Shao H.Z."/>
            <person name="Wang X."/>
            <person name="Wang C.C."/>
            <person name="Yang T.C."/>
            <person name="Huo Q.B."/>
            <person name="Li W."/>
            <person name="Chen H.Y."/>
            <person name="Chen S.E."/>
            <person name="Zhou L.G."/>
            <person name="Ni X.B."/>
            <person name="Tian J.H."/>
            <person name="Sheng Y."/>
            <person name="Liu T."/>
            <person name="Pan Y.S."/>
            <person name="Xia L.Y."/>
            <person name="Li J."/>
            <person name="Zhao F."/>
            <person name="Cao W.C."/>
        </authorList>
    </citation>
    <scope>NUCLEOTIDE SEQUENCE [LARGE SCALE GENOMIC DNA]</scope>
    <source>
        <strain evidence="3">HaeL-2018</strain>
    </source>
</reference>
<evidence type="ECO:0000313" key="4">
    <source>
        <dbReference type="Proteomes" id="UP000821853"/>
    </source>
</evidence>
<feature type="domain" description="Nose resistant-to-fluoxetine protein N-terminal" evidence="2">
    <location>
        <begin position="13"/>
        <end position="74"/>
    </location>
</feature>
<dbReference type="Proteomes" id="UP000821853">
    <property type="component" value="Chromosome 1"/>
</dbReference>
<sequence length="101" mass="11251">MLISLSLFLCFSPVSTQVLDATGKYPTGLIEGTVVDLGSYDECVATVLRDKYGVTKTRGQYCVLELRVPSDDLMTEHFVPAAAITHKRVRFFLVVRTKFGF</sequence>
<dbReference type="InterPro" id="IPR006621">
    <property type="entry name" value="Nose-resist-to-fluoxetine_N"/>
</dbReference>
<feature type="chain" id="PRO_5039893156" description="Nose resistant-to-fluoxetine protein N-terminal domain-containing protein" evidence="1">
    <location>
        <begin position="17"/>
        <end position="101"/>
    </location>
</feature>
<evidence type="ECO:0000259" key="2">
    <source>
        <dbReference type="Pfam" id="PF20146"/>
    </source>
</evidence>
<comment type="caution">
    <text evidence="3">The sequence shown here is derived from an EMBL/GenBank/DDBJ whole genome shotgun (WGS) entry which is preliminary data.</text>
</comment>
<keyword evidence="1" id="KW-0732">Signal</keyword>
<feature type="signal peptide" evidence="1">
    <location>
        <begin position="1"/>
        <end position="16"/>
    </location>
</feature>
<evidence type="ECO:0000256" key="1">
    <source>
        <dbReference type="SAM" id="SignalP"/>
    </source>
</evidence>
<accession>A0A9J6FEG0</accession>
<name>A0A9J6FEG0_HAELO</name>
<gene>
    <name evidence="3" type="ORF">HPB48_018232</name>
</gene>
<dbReference type="Pfam" id="PF20146">
    <property type="entry name" value="NRF"/>
    <property type="match status" value="1"/>
</dbReference>
<dbReference type="VEuPathDB" id="VectorBase:HLOH_047469"/>
<evidence type="ECO:0000313" key="3">
    <source>
        <dbReference type="EMBL" id="KAH9360777.1"/>
    </source>
</evidence>
<dbReference type="EMBL" id="JABSTR010000001">
    <property type="protein sequence ID" value="KAH9360777.1"/>
    <property type="molecule type" value="Genomic_DNA"/>
</dbReference>
<proteinExistence type="predicted"/>
<organism evidence="3 4">
    <name type="scientific">Haemaphysalis longicornis</name>
    <name type="common">Bush tick</name>
    <dbReference type="NCBI Taxonomy" id="44386"/>
    <lineage>
        <taxon>Eukaryota</taxon>
        <taxon>Metazoa</taxon>
        <taxon>Ecdysozoa</taxon>
        <taxon>Arthropoda</taxon>
        <taxon>Chelicerata</taxon>
        <taxon>Arachnida</taxon>
        <taxon>Acari</taxon>
        <taxon>Parasitiformes</taxon>
        <taxon>Ixodida</taxon>
        <taxon>Ixodoidea</taxon>
        <taxon>Ixodidae</taxon>
        <taxon>Haemaphysalinae</taxon>
        <taxon>Haemaphysalis</taxon>
    </lineage>
</organism>
<dbReference type="AlphaFoldDB" id="A0A9J6FEG0"/>